<feature type="region of interest" description="Disordered" evidence="1">
    <location>
        <begin position="269"/>
        <end position="301"/>
    </location>
</feature>
<dbReference type="GO" id="GO:0000387">
    <property type="term" value="P:spliceosomal snRNP assembly"/>
    <property type="evidence" value="ECO:0007669"/>
    <property type="project" value="TreeGrafter"/>
</dbReference>
<dbReference type="EMBL" id="JAODUO010000852">
    <property type="protein sequence ID" value="KAK2173731.1"/>
    <property type="molecule type" value="Genomic_DNA"/>
</dbReference>
<feature type="region of interest" description="Disordered" evidence="1">
    <location>
        <begin position="120"/>
        <end position="169"/>
    </location>
</feature>
<dbReference type="PANTHER" id="PTHR15197:SF0">
    <property type="entry name" value="COILIN"/>
    <property type="match status" value="1"/>
</dbReference>
<evidence type="ECO:0000313" key="4">
    <source>
        <dbReference type="Proteomes" id="UP001209878"/>
    </source>
</evidence>
<keyword evidence="4" id="KW-1185">Reference proteome</keyword>
<accession>A0AAD9KLT9</accession>
<dbReference type="Pfam" id="PF15862">
    <property type="entry name" value="Coilin_N"/>
    <property type="match status" value="1"/>
</dbReference>
<comment type="caution">
    <text evidence="3">The sequence shown here is derived from an EMBL/GenBank/DDBJ whole genome shotgun (WGS) entry which is preliminary data.</text>
</comment>
<feature type="compositionally biased region" description="Basic residues" evidence="1">
    <location>
        <begin position="271"/>
        <end position="283"/>
    </location>
</feature>
<dbReference type="GO" id="GO:0030619">
    <property type="term" value="F:U1 snRNA binding"/>
    <property type="evidence" value="ECO:0007669"/>
    <property type="project" value="TreeGrafter"/>
</dbReference>
<dbReference type="InterPro" id="IPR024822">
    <property type="entry name" value="Coilin"/>
</dbReference>
<dbReference type="GO" id="GO:0030620">
    <property type="term" value="F:U2 snRNA binding"/>
    <property type="evidence" value="ECO:0007669"/>
    <property type="project" value="TreeGrafter"/>
</dbReference>
<protein>
    <recommendedName>
        <fullName evidence="2">Coilin N-terminal domain-containing protein</fullName>
    </recommendedName>
</protein>
<feature type="compositionally biased region" description="Basic and acidic residues" evidence="1">
    <location>
        <begin position="396"/>
        <end position="407"/>
    </location>
</feature>
<feature type="compositionally biased region" description="Polar residues" evidence="1">
    <location>
        <begin position="121"/>
        <end position="135"/>
    </location>
</feature>
<dbReference type="Proteomes" id="UP001209878">
    <property type="component" value="Unassembled WGS sequence"/>
</dbReference>
<organism evidence="3 4">
    <name type="scientific">Ridgeia piscesae</name>
    <name type="common">Tubeworm</name>
    <dbReference type="NCBI Taxonomy" id="27915"/>
    <lineage>
        <taxon>Eukaryota</taxon>
        <taxon>Metazoa</taxon>
        <taxon>Spiralia</taxon>
        <taxon>Lophotrochozoa</taxon>
        <taxon>Annelida</taxon>
        <taxon>Polychaeta</taxon>
        <taxon>Sedentaria</taxon>
        <taxon>Canalipalpata</taxon>
        <taxon>Sabellida</taxon>
        <taxon>Siboglinidae</taxon>
        <taxon>Ridgeia</taxon>
    </lineage>
</organism>
<dbReference type="GO" id="GO:0015030">
    <property type="term" value="C:Cajal body"/>
    <property type="evidence" value="ECO:0007669"/>
    <property type="project" value="TreeGrafter"/>
</dbReference>
<evidence type="ECO:0000259" key="2">
    <source>
        <dbReference type="Pfam" id="PF15862"/>
    </source>
</evidence>
<feature type="region of interest" description="Disordered" evidence="1">
    <location>
        <begin position="382"/>
        <end position="407"/>
    </location>
</feature>
<sequence>MAAPREVPRESVRIRIKLDIGKQIIRTVSRKYWMLVQESPTLSTISDLQLQIVNRFNLPSNSMIQLCLDHFLLPSWESVRILRENDLLSLLTSIHVVIFVCSVQDIETVKNEAHAPLTPKLTDTSEVQQPDLQSCTEEETAVEQTTKKKKKKRKRHHSDSDEEARSHAHLLRKNKVTVKQKMPCLNGTGLKEEDLQDEEGAMQQQDAIQTVADQMEQCLVDANIKEKSLVTELVVKRECLKQMQMDPVKQCHGGADGSVCAEEDVVDNTLKSKKKRRRRHKPRRPQDDTLTDNNLNLPPPQTMVQRPVLPPQTMVQRPVVSQHAKNVQNGHVHFDSDKSGDEAQLVGDVISNGSRCAGVDNRAPLSAMIGVQHADTEHSEMFTPRLPDTRNNQAGREGDQHVNSDGRGKVFFRGKPSSKALPCSDVSDTVQKLVTSPNVAVAVAVTERDYSLCDMLHGPPRPGDKIAYKEAQVISYDPATQTLEVEKLGTAREVSLAWPSLIEPRLLT</sequence>
<dbReference type="InterPro" id="IPR031722">
    <property type="entry name" value="Coilin_N"/>
</dbReference>
<name>A0AAD9KLT9_RIDPI</name>
<feature type="compositionally biased region" description="Basic residues" evidence="1">
    <location>
        <begin position="147"/>
        <end position="157"/>
    </location>
</feature>
<dbReference type="PANTHER" id="PTHR15197">
    <property type="entry name" value="COILIN P80"/>
    <property type="match status" value="1"/>
</dbReference>
<gene>
    <name evidence="3" type="ORF">NP493_851g01063</name>
</gene>
<evidence type="ECO:0000313" key="3">
    <source>
        <dbReference type="EMBL" id="KAK2173731.1"/>
    </source>
</evidence>
<evidence type="ECO:0000256" key="1">
    <source>
        <dbReference type="SAM" id="MobiDB-lite"/>
    </source>
</evidence>
<feature type="domain" description="Coilin N-terminal" evidence="2">
    <location>
        <begin position="29"/>
        <end position="175"/>
    </location>
</feature>
<dbReference type="AlphaFoldDB" id="A0AAD9KLT9"/>
<proteinExistence type="predicted"/>
<reference evidence="3" key="1">
    <citation type="journal article" date="2023" name="Mol. Biol. Evol.">
        <title>Third-Generation Sequencing Reveals the Adaptive Role of the Epigenome in Three Deep-Sea Polychaetes.</title>
        <authorList>
            <person name="Perez M."/>
            <person name="Aroh O."/>
            <person name="Sun Y."/>
            <person name="Lan Y."/>
            <person name="Juniper S.K."/>
            <person name="Young C.R."/>
            <person name="Angers B."/>
            <person name="Qian P.Y."/>
        </authorList>
    </citation>
    <scope>NUCLEOTIDE SEQUENCE</scope>
    <source>
        <strain evidence="3">R07B-5</strain>
    </source>
</reference>